<dbReference type="EMBL" id="CP034328">
    <property type="protein sequence ID" value="AZL58591.1"/>
    <property type="molecule type" value="Genomic_DNA"/>
</dbReference>
<gene>
    <name evidence="1" type="ORF">EI545_06930</name>
</gene>
<evidence type="ECO:0000313" key="1">
    <source>
        <dbReference type="EMBL" id="AZL58591.1"/>
    </source>
</evidence>
<dbReference type="InterPro" id="IPR029063">
    <property type="entry name" value="SAM-dependent_MTases_sf"/>
</dbReference>
<accession>A0A3S8U4R9</accession>
<dbReference type="AlphaFoldDB" id="A0A3S8U4R9"/>
<sequence>MSVVRDMLDRLRGKPQGRRIERRLQPLGMRATGATQPDLPVAPDTFHVNDGPHYIDVLQQMHLKLQPEWYLEVGSRSGRSLALAKRNYVAIDPVFRRFPAHPVNGYRMHFLAMTSDAAFASGFLTREEIRPEFGFLDGMHLAEFLMRDLINFEAAAAPGACVALHDCLPTTHTMETRDDSLIAEGKSWTGDVWKVLWWVLQHRPDLEVNVLDAWPTGLVVIRGLNPENRVLPDLYDRFVAEMGPIRLADFGVERFFSAFKIQSSFRFVADLPART</sequence>
<dbReference type="KEGG" id="taw:EI545_06930"/>
<organism evidence="1 2">
    <name type="scientific">Tabrizicola piscis</name>
    <dbReference type="NCBI Taxonomy" id="2494374"/>
    <lineage>
        <taxon>Bacteria</taxon>
        <taxon>Pseudomonadati</taxon>
        <taxon>Pseudomonadota</taxon>
        <taxon>Alphaproteobacteria</taxon>
        <taxon>Rhodobacterales</taxon>
        <taxon>Paracoccaceae</taxon>
        <taxon>Tabrizicola</taxon>
    </lineage>
</organism>
<name>A0A3S8U4R9_9RHOB</name>
<evidence type="ECO:0008006" key="3">
    <source>
        <dbReference type="Google" id="ProtNLM"/>
    </source>
</evidence>
<evidence type="ECO:0000313" key="2">
    <source>
        <dbReference type="Proteomes" id="UP000282002"/>
    </source>
</evidence>
<protein>
    <recommendedName>
        <fullName evidence="3">Class I SAM-dependent methyltransferase</fullName>
    </recommendedName>
</protein>
<dbReference type="Gene3D" id="3.40.50.150">
    <property type="entry name" value="Vaccinia Virus protein VP39"/>
    <property type="match status" value="1"/>
</dbReference>
<dbReference type="OrthoDB" id="799111at2"/>
<reference evidence="1 2" key="1">
    <citation type="submission" date="2018-12" db="EMBL/GenBank/DDBJ databases">
        <title>Complete genome sequencing of Tabrizicola sp. K13M18.</title>
        <authorList>
            <person name="Bae J.-W."/>
        </authorList>
    </citation>
    <scope>NUCLEOTIDE SEQUENCE [LARGE SCALE GENOMIC DNA]</scope>
    <source>
        <strain evidence="1 2">K13M18</strain>
    </source>
</reference>
<dbReference type="SUPFAM" id="SSF53335">
    <property type="entry name" value="S-adenosyl-L-methionine-dependent methyltransferases"/>
    <property type="match status" value="1"/>
</dbReference>
<dbReference type="Proteomes" id="UP000282002">
    <property type="component" value="Chromosome"/>
</dbReference>
<proteinExistence type="predicted"/>
<keyword evidence="2" id="KW-1185">Reference proteome</keyword>
<dbReference type="RefSeq" id="WP_125324792.1">
    <property type="nucleotide sequence ID" value="NZ_CP034328.1"/>
</dbReference>